<dbReference type="SUPFAM" id="SSF55920">
    <property type="entry name" value="Creatinase/aminopeptidase"/>
    <property type="match status" value="1"/>
</dbReference>
<name>A0A6J4U9S1_9BACT</name>
<evidence type="ECO:0000256" key="6">
    <source>
        <dbReference type="HAMAP-Rule" id="MF_01974"/>
    </source>
</evidence>
<feature type="domain" description="Peptidase M24" evidence="8">
    <location>
        <begin position="1"/>
        <end position="227"/>
    </location>
</feature>
<comment type="caution">
    <text evidence="6">Lacks conserved residue(s) required for the propagation of feature annotation.</text>
</comment>
<feature type="binding site" evidence="6">
    <location>
        <position position="220"/>
    </location>
    <ligand>
        <name>a divalent metal cation</name>
        <dbReference type="ChEBI" id="CHEBI:60240"/>
        <label>1</label>
    </ligand>
</feature>
<reference evidence="9" key="1">
    <citation type="submission" date="2020-02" db="EMBL/GenBank/DDBJ databases">
        <authorList>
            <person name="Meier V. D."/>
        </authorList>
    </citation>
    <scope>NUCLEOTIDE SEQUENCE</scope>
    <source>
        <strain evidence="9">AVDCRST_MAG43</strain>
    </source>
</reference>
<dbReference type="InterPro" id="IPR002467">
    <property type="entry name" value="Pept_M24A_MAP1"/>
</dbReference>
<evidence type="ECO:0000259" key="8">
    <source>
        <dbReference type="Pfam" id="PF00557"/>
    </source>
</evidence>
<keyword evidence="4 6" id="KW-0479">Metal-binding</keyword>
<evidence type="ECO:0000256" key="5">
    <source>
        <dbReference type="ARBA" id="ARBA00022801"/>
    </source>
</evidence>
<feature type="binding site" evidence="6">
    <location>
        <position position="189"/>
    </location>
    <ligand>
        <name>a divalent metal cation</name>
        <dbReference type="ChEBI" id="CHEBI:60240"/>
        <label>2</label>
        <note>catalytic</note>
    </ligand>
</feature>
<comment type="catalytic activity">
    <reaction evidence="6 7">
        <text>Release of N-terminal amino acids, preferentially methionine, from peptides and arylamides.</text>
        <dbReference type="EC" id="3.4.11.18"/>
    </reaction>
</comment>
<feature type="binding site" evidence="6">
    <location>
        <position position="65"/>
    </location>
    <ligand>
        <name>substrate</name>
    </ligand>
</feature>
<dbReference type="GO" id="GO:0004239">
    <property type="term" value="F:initiator methionyl aminopeptidase activity"/>
    <property type="evidence" value="ECO:0007669"/>
    <property type="project" value="UniProtKB-UniRule"/>
</dbReference>
<dbReference type="InterPro" id="IPR001714">
    <property type="entry name" value="Pept_M24_MAP"/>
</dbReference>
<accession>A0A6J4U9S1</accession>
<dbReference type="Pfam" id="PF00557">
    <property type="entry name" value="Peptidase_M24"/>
    <property type="match status" value="1"/>
</dbReference>
<dbReference type="PANTHER" id="PTHR43330">
    <property type="entry name" value="METHIONINE AMINOPEPTIDASE"/>
    <property type="match status" value="1"/>
</dbReference>
<comment type="subunit">
    <text evidence="6">Monomer.</text>
</comment>
<organism evidence="9">
    <name type="scientific">uncultured Thermomicrobiales bacterium</name>
    <dbReference type="NCBI Taxonomy" id="1645740"/>
    <lineage>
        <taxon>Bacteria</taxon>
        <taxon>Pseudomonadati</taxon>
        <taxon>Thermomicrobiota</taxon>
        <taxon>Thermomicrobia</taxon>
        <taxon>Thermomicrobiales</taxon>
        <taxon>environmental samples</taxon>
    </lineage>
</organism>
<comment type="similarity">
    <text evidence="6">Belongs to the peptidase M24A family. Methionine aminopeptidase type 1 subfamily.</text>
</comment>
<evidence type="ECO:0000256" key="4">
    <source>
        <dbReference type="ARBA" id="ARBA00022723"/>
    </source>
</evidence>
<gene>
    <name evidence="6" type="primary">map</name>
    <name evidence="9" type="ORF">AVDCRST_MAG43-204</name>
</gene>
<dbReference type="EMBL" id="CADCWI010000012">
    <property type="protein sequence ID" value="CAA9541931.1"/>
    <property type="molecule type" value="Genomic_DNA"/>
</dbReference>
<dbReference type="AlphaFoldDB" id="A0A6J4U9S1"/>
<feature type="binding site" evidence="6">
    <location>
        <position position="82"/>
    </location>
    <ligand>
        <name>a divalent metal cation</name>
        <dbReference type="ChEBI" id="CHEBI:60240"/>
        <label>1</label>
    </ligand>
</feature>
<sequence length="242" mass="26061">MQRAGEVVAICHSRVARAILPGVTTGDLDTIVRDTIAEHGARSNFLGHHGFTGNICASVNDEIVHGIPGKRRLNDGDIIAVDIGAIVDGFHGDSAWTYAVGSISEDAQRLLADTEAALYEGIHQARVGNRLGAIGHAVEAYAAPRGYGIVREYGGHGIGRQMWEEPHIPNHGDSGLGIRLKRGMTLAIEPMFTLGTEDTQVMEDEWTVTTTDGSWSAHFEHTITITDGDPVILTQRVETVVH</sequence>
<dbReference type="PANTHER" id="PTHR43330:SF27">
    <property type="entry name" value="METHIONINE AMINOPEPTIDASE"/>
    <property type="match status" value="1"/>
</dbReference>
<dbReference type="InterPro" id="IPR000994">
    <property type="entry name" value="Pept_M24"/>
</dbReference>
<dbReference type="EC" id="3.4.11.18" evidence="6 7"/>
<comment type="cofactor">
    <cofactor evidence="6">
        <name>Co(2+)</name>
        <dbReference type="ChEBI" id="CHEBI:48828"/>
    </cofactor>
    <cofactor evidence="6">
        <name>Zn(2+)</name>
        <dbReference type="ChEBI" id="CHEBI:29105"/>
    </cofactor>
    <cofactor evidence="6">
        <name>Mn(2+)</name>
        <dbReference type="ChEBI" id="CHEBI:29035"/>
    </cofactor>
    <cofactor evidence="6">
        <name>Fe(2+)</name>
        <dbReference type="ChEBI" id="CHEBI:29033"/>
    </cofactor>
    <text evidence="6">Binds 2 divalent metal cations per subunit. Has a high-affinity and a low affinity metal-binding site. The true nature of the physiological cofactor is under debate. The enzyme is active with cobalt, zinc, manganese or divalent iron ions. Most likely, methionine aminopeptidases function as mononuclear Fe(2+)-metalloproteases under physiological conditions, and the catalytically relevant metal-binding site has been assigned to the histidine-containing high-affinity site.</text>
</comment>
<proteinExistence type="inferred from homology"/>
<dbReference type="InterPro" id="IPR036005">
    <property type="entry name" value="Creatinase/aminopeptidase-like"/>
</dbReference>
<keyword evidence="3 6" id="KW-0645">Protease</keyword>
<evidence type="ECO:0000313" key="9">
    <source>
        <dbReference type="EMBL" id="CAA9541931.1"/>
    </source>
</evidence>
<comment type="function">
    <text evidence="1 6">Removes the N-terminal methionine from nascent proteins. The N-terminal methionine is often cleaved when the second residue in the primary sequence is small and uncharged (Met-Ala-, Cys, Gly, Pro, Ser, Thr, or Val). Requires deformylation of the N(alpha)-formylated initiator methionine before it can be hydrolyzed.</text>
</comment>
<dbReference type="GO" id="GO:0046872">
    <property type="term" value="F:metal ion binding"/>
    <property type="evidence" value="ECO:0007669"/>
    <property type="project" value="UniProtKB-UniRule"/>
</dbReference>
<keyword evidence="2 6" id="KW-0031">Aminopeptidase</keyword>
<feature type="binding site" evidence="6">
    <location>
        <position position="93"/>
    </location>
    <ligand>
        <name>a divalent metal cation</name>
        <dbReference type="ChEBI" id="CHEBI:60240"/>
        <label>1</label>
    </ligand>
</feature>
<dbReference type="Gene3D" id="3.90.230.10">
    <property type="entry name" value="Creatinase/methionine aminopeptidase superfamily"/>
    <property type="match status" value="1"/>
</dbReference>
<feature type="binding site" evidence="6">
    <location>
        <position position="156"/>
    </location>
    <ligand>
        <name>a divalent metal cation</name>
        <dbReference type="ChEBI" id="CHEBI:60240"/>
        <label>2</label>
        <note>catalytic</note>
    </ligand>
</feature>
<dbReference type="GO" id="GO:0005829">
    <property type="term" value="C:cytosol"/>
    <property type="evidence" value="ECO:0007669"/>
    <property type="project" value="TreeGrafter"/>
</dbReference>
<evidence type="ECO:0000256" key="1">
    <source>
        <dbReference type="ARBA" id="ARBA00002521"/>
    </source>
</evidence>
<feature type="binding site" evidence="6">
    <location>
        <position position="220"/>
    </location>
    <ligand>
        <name>a divalent metal cation</name>
        <dbReference type="ChEBI" id="CHEBI:60240"/>
        <label>2</label>
        <note>catalytic</note>
    </ligand>
</feature>
<dbReference type="GO" id="GO:0070006">
    <property type="term" value="F:metalloaminopeptidase activity"/>
    <property type="evidence" value="ECO:0007669"/>
    <property type="project" value="UniProtKB-UniRule"/>
</dbReference>
<dbReference type="HAMAP" id="MF_01974">
    <property type="entry name" value="MetAP_1"/>
    <property type="match status" value="1"/>
</dbReference>
<dbReference type="CDD" id="cd01086">
    <property type="entry name" value="MetAP1"/>
    <property type="match status" value="1"/>
</dbReference>
<protein>
    <recommendedName>
        <fullName evidence="6 7">Methionine aminopeptidase</fullName>
        <shortName evidence="6">MAP</shortName>
        <shortName evidence="6">MetAP</shortName>
        <ecNumber evidence="6 7">3.4.11.18</ecNumber>
    </recommendedName>
    <alternativeName>
        <fullName evidence="6">Peptidase M</fullName>
    </alternativeName>
</protein>
<evidence type="ECO:0000256" key="2">
    <source>
        <dbReference type="ARBA" id="ARBA00022438"/>
    </source>
</evidence>
<dbReference type="NCBIfam" id="TIGR00500">
    <property type="entry name" value="met_pdase_I"/>
    <property type="match status" value="1"/>
</dbReference>
<evidence type="ECO:0000256" key="7">
    <source>
        <dbReference type="RuleBase" id="RU003653"/>
    </source>
</evidence>
<feature type="binding site" evidence="6">
    <location>
        <position position="93"/>
    </location>
    <ligand>
        <name>a divalent metal cation</name>
        <dbReference type="ChEBI" id="CHEBI:60240"/>
        <label>2</label>
        <note>catalytic</note>
    </ligand>
</feature>
<dbReference type="GO" id="GO:0006508">
    <property type="term" value="P:proteolysis"/>
    <property type="evidence" value="ECO:0007669"/>
    <property type="project" value="UniProtKB-KW"/>
</dbReference>
<evidence type="ECO:0000256" key="3">
    <source>
        <dbReference type="ARBA" id="ARBA00022670"/>
    </source>
</evidence>
<dbReference type="PRINTS" id="PR00599">
    <property type="entry name" value="MAPEPTIDASE"/>
</dbReference>
<keyword evidence="5 6" id="KW-0378">Hydrolase</keyword>